<dbReference type="EMBL" id="PGFF01000001">
    <property type="protein sequence ID" value="PJJ72907.1"/>
    <property type="molecule type" value="Genomic_DNA"/>
</dbReference>
<dbReference type="AlphaFoldDB" id="A0A2M9CLX9"/>
<evidence type="ECO:0000313" key="2">
    <source>
        <dbReference type="Proteomes" id="UP000228758"/>
    </source>
</evidence>
<keyword evidence="2" id="KW-1185">Reference proteome</keyword>
<evidence type="ECO:0000313" key="1">
    <source>
        <dbReference type="EMBL" id="PJJ72907.1"/>
    </source>
</evidence>
<proteinExistence type="predicted"/>
<organism evidence="1 2">
    <name type="scientific">Diaminobutyricimonas aerilata</name>
    <dbReference type="NCBI Taxonomy" id="1162967"/>
    <lineage>
        <taxon>Bacteria</taxon>
        <taxon>Bacillati</taxon>
        <taxon>Actinomycetota</taxon>
        <taxon>Actinomycetes</taxon>
        <taxon>Micrococcales</taxon>
        <taxon>Microbacteriaceae</taxon>
        <taxon>Diaminobutyricimonas</taxon>
    </lineage>
</organism>
<dbReference type="OrthoDB" id="5119511at2"/>
<dbReference type="Proteomes" id="UP000228758">
    <property type="component" value="Unassembled WGS sequence"/>
</dbReference>
<dbReference type="RefSeq" id="WP_100365050.1">
    <property type="nucleotide sequence ID" value="NZ_PGFF01000001.1"/>
</dbReference>
<comment type="caution">
    <text evidence="1">The sequence shown here is derived from an EMBL/GenBank/DDBJ whole genome shotgun (WGS) entry which is preliminary data.</text>
</comment>
<sequence length="110" mass="11811">MKRVYYSSGSVLTGDRLADDVIDYAAALARNGQADNVRIPVMLEDGSPSDANLLLGPASELVAVGEAAEAPDPRDDDTAQYMERRVKELSVPRPRAAAAVTPVLAEDYDY</sequence>
<gene>
    <name evidence="1" type="ORF">CLV46_2485</name>
</gene>
<name>A0A2M9CLX9_9MICO</name>
<accession>A0A2M9CLX9</accession>
<protein>
    <submittedName>
        <fullName evidence="1">Uncharacterized protein</fullName>
    </submittedName>
</protein>
<reference evidence="1 2" key="1">
    <citation type="submission" date="2017-11" db="EMBL/GenBank/DDBJ databases">
        <title>Genomic Encyclopedia of Archaeal and Bacterial Type Strains, Phase II (KMG-II): From Individual Species to Whole Genera.</title>
        <authorList>
            <person name="Goeker M."/>
        </authorList>
    </citation>
    <scope>NUCLEOTIDE SEQUENCE [LARGE SCALE GENOMIC DNA]</scope>
    <source>
        <strain evidence="1 2">DSM 27393</strain>
    </source>
</reference>